<feature type="compositionally biased region" description="Pro residues" evidence="1">
    <location>
        <begin position="15"/>
        <end position="24"/>
    </location>
</feature>
<reference evidence="2" key="2">
    <citation type="submission" date="2023-06" db="EMBL/GenBank/DDBJ databases">
        <authorList>
            <consortium name="Lawrence Berkeley National Laboratory"/>
            <person name="Haridas S."/>
            <person name="Hensen N."/>
            <person name="Bonometti L."/>
            <person name="Westerberg I."/>
            <person name="Brannstrom I.O."/>
            <person name="Guillou S."/>
            <person name="Cros-Aarteil S."/>
            <person name="Calhoun S."/>
            <person name="Kuo A."/>
            <person name="Mondo S."/>
            <person name="Pangilinan J."/>
            <person name="Riley R."/>
            <person name="LaButti K."/>
            <person name="Andreopoulos B."/>
            <person name="Lipzen A."/>
            <person name="Chen C."/>
            <person name="Yanf M."/>
            <person name="Daum C."/>
            <person name="Ng V."/>
            <person name="Clum A."/>
            <person name="Steindorff A."/>
            <person name="Ohm R."/>
            <person name="Martin F."/>
            <person name="Silar P."/>
            <person name="Natvig D."/>
            <person name="Lalanne C."/>
            <person name="Gautier V."/>
            <person name="Ament-velasquez S.L."/>
            <person name="Kruys A."/>
            <person name="Hutchinson M.I."/>
            <person name="Powell A.J."/>
            <person name="Barry K."/>
            <person name="Miller A.N."/>
            <person name="Grigoriev I.V."/>
            <person name="Debuchy R."/>
            <person name="Gladieux P."/>
            <person name="Thoren M.H."/>
            <person name="Johannesson H."/>
        </authorList>
    </citation>
    <scope>NUCLEOTIDE SEQUENCE</scope>
    <source>
        <strain evidence="2">CBS 232.78</strain>
    </source>
</reference>
<dbReference type="PANTHER" id="PTHR35179">
    <property type="entry name" value="PROTEIN CBG02620"/>
    <property type="match status" value="1"/>
</dbReference>
<comment type="caution">
    <text evidence="2">The sequence shown here is derived from an EMBL/GenBank/DDBJ whole genome shotgun (WGS) entry which is preliminary data.</text>
</comment>
<dbReference type="EMBL" id="JAULSW010000003">
    <property type="protein sequence ID" value="KAK3386658.1"/>
    <property type="molecule type" value="Genomic_DNA"/>
</dbReference>
<sequence>MSLVLVNEKQSDSPAPTPPPPPPLGRLLETLALEDLANESAELASFAEIRDSGVVASYNWVVVEGSDSKILIPGKPRRWTPPTPPRIVDVLQDTGIFYSDKNAARCPNHPMEPAVIACLDADPTLPSKVDVMACGSTLGNLLRFACGEDRSFRILVEKVKNTVFFIRRENSPKQVIPNVKGFGHTFPEACTTWETDVEGSESHQRMIRYNFGQLNFVVRSEADGYLSPNSEPLPTKSAPDSVSAGKGKEQDKPPVERSVEDLVALASNMLLAAQIGTGMSSSGAVQTKRGGSPVDQQQVFEIETRNNRVQQPEVNLGDELLSRLWVSQVPNLILAFHRHGRFKPEDIIVQDVRRDVARWEEENVKDLTLLAAVVRRIIKSVSAAPNGKLELCQATAGILEVREQLPYAGTVLSPEVRARWERATAVSTTKKQCEQNDDFLMEKDGVSDEWESDPESETEWDDGDGKDFTACSETCGYCGRCSY</sequence>
<reference evidence="2" key="1">
    <citation type="journal article" date="2023" name="Mol. Phylogenet. Evol.">
        <title>Genome-scale phylogeny and comparative genomics of the fungal order Sordariales.</title>
        <authorList>
            <person name="Hensen N."/>
            <person name="Bonometti L."/>
            <person name="Westerberg I."/>
            <person name="Brannstrom I.O."/>
            <person name="Guillou S."/>
            <person name="Cros-Aarteil S."/>
            <person name="Calhoun S."/>
            <person name="Haridas S."/>
            <person name="Kuo A."/>
            <person name="Mondo S."/>
            <person name="Pangilinan J."/>
            <person name="Riley R."/>
            <person name="LaButti K."/>
            <person name="Andreopoulos B."/>
            <person name="Lipzen A."/>
            <person name="Chen C."/>
            <person name="Yan M."/>
            <person name="Daum C."/>
            <person name="Ng V."/>
            <person name="Clum A."/>
            <person name="Steindorff A."/>
            <person name="Ohm R.A."/>
            <person name="Martin F."/>
            <person name="Silar P."/>
            <person name="Natvig D.O."/>
            <person name="Lalanne C."/>
            <person name="Gautier V."/>
            <person name="Ament-Velasquez S.L."/>
            <person name="Kruys A."/>
            <person name="Hutchinson M.I."/>
            <person name="Powell A.J."/>
            <person name="Barry K."/>
            <person name="Miller A.N."/>
            <person name="Grigoriev I.V."/>
            <person name="Debuchy R."/>
            <person name="Gladieux P."/>
            <person name="Hiltunen Thoren M."/>
            <person name="Johannesson H."/>
        </authorList>
    </citation>
    <scope>NUCLEOTIDE SEQUENCE</scope>
    <source>
        <strain evidence="2">CBS 232.78</strain>
    </source>
</reference>
<evidence type="ECO:0000256" key="1">
    <source>
        <dbReference type="SAM" id="MobiDB-lite"/>
    </source>
</evidence>
<evidence type="ECO:0000313" key="2">
    <source>
        <dbReference type="EMBL" id="KAK3386658.1"/>
    </source>
</evidence>
<evidence type="ECO:0000313" key="3">
    <source>
        <dbReference type="Proteomes" id="UP001285441"/>
    </source>
</evidence>
<feature type="region of interest" description="Disordered" evidence="1">
    <location>
        <begin position="226"/>
        <end position="256"/>
    </location>
</feature>
<protein>
    <recommendedName>
        <fullName evidence="4">Geranylgeranyl pyrophosphate synthetase</fullName>
    </recommendedName>
</protein>
<accession>A0AAE0NS22</accession>
<dbReference type="PANTHER" id="PTHR35179:SF2">
    <property type="entry name" value="START DOMAIN-CONTAINING PROTEIN"/>
    <property type="match status" value="1"/>
</dbReference>
<name>A0AAE0NS22_9PEZI</name>
<dbReference type="AlphaFoldDB" id="A0AAE0NS22"/>
<organism evidence="2 3">
    <name type="scientific">Podospora didyma</name>
    <dbReference type="NCBI Taxonomy" id="330526"/>
    <lineage>
        <taxon>Eukaryota</taxon>
        <taxon>Fungi</taxon>
        <taxon>Dikarya</taxon>
        <taxon>Ascomycota</taxon>
        <taxon>Pezizomycotina</taxon>
        <taxon>Sordariomycetes</taxon>
        <taxon>Sordariomycetidae</taxon>
        <taxon>Sordariales</taxon>
        <taxon>Podosporaceae</taxon>
        <taxon>Podospora</taxon>
    </lineage>
</organism>
<dbReference type="Proteomes" id="UP001285441">
    <property type="component" value="Unassembled WGS sequence"/>
</dbReference>
<gene>
    <name evidence="2" type="ORF">B0H63DRAFT_468179</name>
</gene>
<feature type="region of interest" description="Disordered" evidence="1">
    <location>
        <begin position="443"/>
        <end position="464"/>
    </location>
</feature>
<feature type="region of interest" description="Disordered" evidence="1">
    <location>
        <begin position="1"/>
        <end position="24"/>
    </location>
</feature>
<proteinExistence type="predicted"/>
<keyword evidence="3" id="KW-1185">Reference proteome</keyword>
<feature type="compositionally biased region" description="Acidic residues" evidence="1">
    <location>
        <begin position="447"/>
        <end position="464"/>
    </location>
</feature>
<evidence type="ECO:0008006" key="4">
    <source>
        <dbReference type="Google" id="ProtNLM"/>
    </source>
</evidence>
<feature type="compositionally biased region" description="Basic and acidic residues" evidence="1">
    <location>
        <begin position="246"/>
        <end position="256"/>
    </location>
</feature>